<gene>
    <name evidence="1" type="ORF">NDU88_000709</name>
</gene>
<comment type="caution">
    <text evidence="1">The sequence shown here is derived from an EMBL/GenBank/DDBJ whole genome shotgun (WGS) entry which is preliminary data.</text>
</comment>
<organism evidence="1 2">
    <name type="scientific">Pleurodeles waltl</name>
    <name type="common">Iberian ribbed newt</name>
    <dbReference type="NCBI Taxonomy" id="8319"/>
    <lineage>
        <taxon>Eukaryota</taxon>
        <taxon>Metazoa</taxon>
        <taxon>Chordata</taxon>
        <taxon>Craniata</taxon>
        <taxon>Vertebrata</taxon>
        <taxon>Euteleostomi</taxon>
        <taxon>Amphibia</taxon>
        <taxon>Batrachia</taxon>
        <taxon>Caudata</taxon>
        <taxon>Salamandroidea</taxon>
        <taxon>Salamandridae</taxon>
        <taxon>Pleurodelinae</taxon>
        <taxon>Pleurodeles</taxon>
    </lineage>
</organism>
<accession>A0AAV7P230</accession>
<protein>
    <submittedName>
        <fullName evidence="1">Uncharacterized protein</fullName>
    </submittedName>
</protein>
<dbReference type="AlphaFoldDB" id="A0AAV7P230"/>
<evidence type="ECO:0000313" key="1">
    <source>
        <dbReference type="EMBL" id="KAJ1122206.1"/>
    </source>
</evidence>
<evidence type="ECO:0000313" key="2">
    <source>
        <dbReference type="Proteomes" id="UP001066276"/>
    </source>
</evidence>
<reference evidence="1" key="1">
    <citation type="journal article" date="2022" name="bioRxiv">
        <title>Sequencing and chromosome-scale assembly of the giantPleurodeles waltlgenome.</title>
        <authorList>
            <person name="Brown T."/>
            <person name="Elewa A."/>
            <person name="Iarovenko S."/>
            <person name="Subramanian E."/>
            <person name="Araus A.J."/>
            <person name="Petzold A."/>
            <person name="Susuki M."/>
            <person name="Suzuki K.-i.T."/>
            <person name="Hayashi T."/>
            <person name="Toyoda A."/>
            <person name="Oliveira C."/>
            <person name="Osipova E."/>
            <person name="Leigh N.D."/>
            <person name="Simon A."/>
            <person name="Yun M.H."/>
        </authorList>
    </citation>
    <scope>NUCLEOTIDE SEQUENCE</scope>
    <source>
        <strain evidence="1">20211129_DDA</strain>
        <tissue evidence="1">Liver</tissue>
    </source>
</reference>
<sequence length="200" mass="21136">MVGLTAGSRRLFGGPPKWLGSPDLGFFDAARGSQPRGACCGVALLAWRSPAAAVPSRQCGTRFVPGSLRGRVACLAVPQRAVIPLPDCQRVADDRGPCCAAGSCRLQAVPHSSWDPFFRAGRSVCGSTPQLANGPDARAGSHSLRRRRWKREVTPSSMFLEVRLACFDVPGECSGAHLVGGGVRSLGQALVQAVDTRWSL</sequence>
<dbReference type="EMBL" id="JANPWB010000011">
    <property type="protein sequence ID" value="KAJ1122206.1"/>
    <property type="molecule type" value="Genomic_DNA"/>
</dbReference>
<proteinExistence type="predicted"/>
<keyword evidence="2" id="KW-1185">Reference proteome</keyword>
<name>A0AAV7P230_PLEWA</name>
<dbReference type="Proteomes" id="UP001066276">
    <property type="component" value="Chromosome 7"/>
</dbReference>